<keyword evidence="1" id="KW-0378">Hydrolase</keyword>
<dbReference type="OrthoDB" id="2495297at2"/>
<dbReference type="InterPro" id="IPR029018">
    <property type="entry name" value="Hex-like_dom2"/>
</dbReference>
<sequence length="543" mass="61752">MTTLQSLPPSRDPVLAFARQEWEQLSRTYGHLWGSLTRTSNIYIGLWEEIAAAGLSPLLEQSMPLQTPKKDSYWIEVSPDTIIISGESAHSTLYAVYDAFKRYAGVNWIYPGEPASLIDIPHSITDTQEAGPLFEPWFERRGFVIENLYDPPYILDMIDWLAKNRVNEIFFTFTLWDRIKEEAAPEIVKRGLSLTLGGHSMKFFLDKKEAESLQAADHPYTAKQQLDYADVSWQEPVCDLIAAYCADVPNLSRVSLWPEDLPAEQQGDFLPKYIRFTALLKDRLRPALPELTVEHIAYNAGLAWDMLERRGEPASGQVDTLYAFWGRDYRSSLNHSPNAADIRAIRSLTDWTPAVHEKQRKLSVFEYYSDHFMFSALFPSMPARIVEDAAYYRSLGVDGLTNLIVPCPGYPDYPWKWATGLNSYAFSRAAWGDCLESILRDYYSYYPEDGREAVRQWMETVEQAVTAVTAWNTVLFPYRIVDADKIPDKEEHRSDVISLLGSIHEQLTAALEQAPPSAAHGPAALYLKHLIAQAEVCRKAWAS</sequence>
<dbReference type="RefSeq" id="WP_157336311.1">
    <property type="nucleotide sequence ID" value="NZ_RHLK01000007.1"/>
</dbReference>
<dbReference type="EMBL" id="RHLK01000007">
    <property type="protein sequence ID" value="MVP00604.1"/>
    <property type="molecule type" value="Genomic_DNA"/>
</dbReference>
<evidence type="ECO:0000313" key="2">
    <source>
        <dbReference type="EMBL" id="MVP00604.1"/>
    </source>
</evidence>
<dbReference type="AlphaFoldDB" id="A0A7X3FJF1"/>
<dbReference type="GO" id="GO:0005975">
    <property type="term" value="P:carbohydrate metabolic process"/>
    <property type="evidence" value="ECO:0007669"/>
    <property type="project" value="UniProtKB-ARBA"/>
</dbReference>
<protein>
    <recommendedName>
        <fullName evidence="4">Alpha glucuronidase N-terminal domain-containing protein</fullName>
    </recommendedName>
</protein>
<evidence type="ECO:0000313" key="3">
    <source>
        <dbReference type="Proteomes" id="UP000490800"/>
    </source>
</evidence>
<dbReference type="GO" id="GO:0016787">
    <property type="term" value="F:hydrolase activity"/>
    <property type="evidence" value="ECO:0007669"/>
    <property type="project" value="UniProtKB-KW"/>
</dbReference>
<gene>
    <name evidence="2" type="ORF">EDM21_13915</name>
</gene>
<keyword evidence="3" id="KW-1185">Reference proteome</keyword>
<accession>A0A7X3FJF1</accession>
<name>A0A7X3FJF1_9BACL</name>
<reference evidence="2 3" key="1">
    <citation type="journal article" date="2019" name="Microorganisms">
        <title>Paenibacillus lutrae sp. nov., A Chitinolytic Species Isolated from A River Otter in Castril Natural Park, Granada, Spain.</title>
        <authorList>
            <person name="Rodriguez M."/>
            <person name="Reina J.C."/>
            <person name="Bejar V."/>
            <person name="Llamas I."/>
        </authorList>
    </citation>
    <scope>NUCLEOTIDE SEQUENCE [LARGE SCALE GENOMIC DNA]</scope>
    <source>
        <strain evidence="2 3">N10</strain>
    </source>
</reference>
<organism evidence="2 3">
    <name type="scientific">Paenibacillus lutrae</name>
    <dbReference type="NCBI Taxonomy" id="2078573"/>
    <lineage>
        <taxon>Bacteria</taxon>
        <taxon>Bacillati</taxon>
        <taxon>Bacillota</taxon>
        <taxon>Bacilli</taxon>
        <taxon>Bacillales</taxon>
        <taxon>Paenibacillaceae</taxon>
        <taxon>Paenibacillus</taxon>
    </lineage>
</organism>
<evidence type="ECO:0000256" key="1">
    <source>
        <dbReference type="ARBA" id="ARBA00022801"/>
    </source>
</evidence>
<evidence type="ECO:0008006" key="4">
    <source>
        <dbReference type="Google" id="ProtNLM"/>
    </source>
</evidence>
<dbReference type="SUPFAM" id="SSF55545">
    <property type="entry name" value="beta-N-acetylhexosaminidase-like domain"/>
    <property type="match status" value="1"/>
</dbReference>
<dbReference type="Proteomes" id="UP000490800">
    <property type="component" value="Unassembled WGS sequence"/>
</dbReference>
<comment type="caution">
    <text evidence="2">The sequence shown here is derived from an EMBL/GenBank/DDBJ whole genome shotgun (WGS) entry which is preliminary data.</text>
</comment>
<proteinExistence type="predicted"/>